<dbReference type="RefSeq" id="WP_269905187.1">
    <property type="nucleotide sequence ID" value="NZ_JAPFQA010000003.1"/>
</dbReference>
<feature type="transmembrane region" description="Helical" evidence="6">
    <location>
        <begin position="176"/>
        <end position="194"/>
    </location>
</feature>
<keyword evidence="3 6" id="KW-0812">Transmembrane</keyword>
<feature type="transmembrane region" description="Helical" evidence="6">
    <location>
        <begin position="69"/>
        <end position="89"/>
    </location>
</feature>
<dbReference type="PANTHER" id="PTHR30482">
    <property type="entry name" value="HIGH-AFFINITY BRANCHED-CHAIN AMINO ACID TRANSPORT SYSTEM PERMEASE"/>
    <property type="match status" value="1"/>
</dbReference>
<keyword evidence="4 6" id="KW-1133">Transmembrane helix</keyword>
<dbReference type="EMBL" id="JAPFQA010000003">
    <property type="protein sequence ID" value="MCZ8544657.1"/>
    <property type="molecule type" value="Genomic_DNA"/>
</dbReference>
<feature type="transmembrane region" description="Helical" evidence="6">
    <location>
        <begin position="123"/>
        <end position="142"/>
    </location>
</feature>
<name>A0ABT4QSU5_9HYPH</name>
<evidence type="ECO:0000256" key="1">
    <source>
        <dbReference type="ARBA" id="ARBA00004651"/>
    </source>
</evidence>
<feature type="transmembrane region" description="Helical" evidence="6">
    <location>
        <begin position="226"/>
        <end position="248"/>
    </location>
</feature>
<comment type="subcellular location">
    <subcellularLocation>
        <location evidence="1">Cell membrane</location>
        <topology evidence="1">Multi-pass membrane protein</topology>
    </subcellularLocation>
</comment>
<organism evidence="7 8">
    <name type="scientific">Mesorhizobium qingshengii</name>
    <dbReference type="NCBI Taxonomy" id="1165689"/>
    <lineage>
        <taxon>Bacteria</taxon>
        <taxon>Pseudomonadati</taxon>
        <taxon>Pseudomonadota</taxon>
        <taxon>Alphaproteobacteria</taxon>
        <taxon>Hyphomicrobiales</taxon>
        <taxon>Phyllobacteriaceae</taxon>
        <taxon>Mesorhizobium</taxon>
    </lineage>
</organism>
<feature type="transmembrane region" description="Helical" evidence="6">
    <location>
        <begin position="260"/>
        <end position="287"/>
    </location>
</feature>
<keyword evidence="5 6" id="KW-0472">Membrane</keyword>
<keyword evidence="8" id="KW-1185">Reference proteome</keyword>
<feature type="transmembrane region" description="Helical" evidence="6">
    <location>
        <begin position="95"/>
        <end position="116"/>
    </location>
</feature>
<evidence type="ECO:0000256" key="3">
    <source>
        <dbReference type="ARBA" id="ARBA00022692"/>
    </source>
</evidence>
<dbReference type="PANTHER" id="PTHR30482:SF5">
    <property type="entry name" value="ABC TRANSPORTER PERMEASE PROTEIN"/>
    <property type="match status" value="1"/>
</dbReference>
<dbReference type="Proteomes" id="UP001152178">
    <property type="component" value="Unassembled WGS sequence"/>
</dbReference>
<proteinExistence type="predicted"/>
<evidence type="ECO:0000256" key="5">
    <source>
        <dbReference type="ARBA" id="ARBA00023136"/>
    </source>
</evidence>
<gene>
    <name evidence="7" type="ORF">OOJ09_10725</name>
</gene>
<dbReference type="CDD" id="cd06581">
    <property type="entry name" value="TM_PBP1_LivM_like"/>
    <property type="match status" value="1"/>
</dbReference>
<sequence length="356" mass="38673">MSEIELRLTGGIGEGVSTRKLTGIAVAALVVSLPFLATEYWINAIIVPFLILSLAGVGLNLLTGYAGQLSLGAGAFMMVGAYATFAFQLRLPELPLPFALIASGIVAGAVGFAFGFPSTRIKGFYLIVSTLAAQFFFEWLFLKFPWFYNGDPSATISLPAGLWAFGIDLNSPHGRYYLTLASVALLTWLSYNLVRSQTGRNWMAIRDMDTAAAVIGVPILRAKLQAFAVSSFILGIAGALWAFGYLGSASVQSFGLTRSYQILFIIIIGGMGTIRGAYLGAAFVSLLPLALDWLFQQLLGGHADAGLLQNIQKVIFGILILWFLIKEPEGLARLLRRQSGNFNTRRFPRLKIRRQT</sequence>
<evidence type="ECO:0000256" key="2">
    <source>
        <dbReference type="ARBA" id="ARBA00022475"/>
    </source>
</evidence>
<protein>
    <submittedName>
        <fullName evidence="7">Branched-chain amino acid ABC transporter permease</fullName>
    </submittedName>
</protein>
<comment type="caution">
    <text evidence="7">The sequence shown here is derived from an EMBL/GenBank/DDBJ whole genome shotgun (WGS) entry which is preliminary data.</text>
</comment>
<evidence type="ECO:0000256" key="6">
    <source>
        <dbReference type="SAM" id="Phobius"/>
    </source>
</evidence>
<evidence type="ECO:0000313" key="7">
    <source>
        <dbReference type="EMBL" id="MCZ8544657.1"/>
    </source>
</evidence>
<evidence type="ECO:0000256" key="4">
    <source>
        <dbReference type="ARBA" id="ARBA00022989"/>
    </source>
</evidence>
<keyword evidence="2" id="KW-1003">Cell membrane</keyword>
<reference evidence="7" key="1">
    <citation type="submission" date="2022-11" db="EMBL/GenBank/DDBJ databases">
        <authorList>
            <person name="Coimbra C."/>
        </authorList>
    </citation>
    <scope>NUCLEOTIDE SEQUENCE</scope>
    <source>
        <strain evidence="7">Jales19</strain>
    </source>
</reference>
<evidence type="ECO:0000313" key="8">
    <source>
        <dbReference type="Proteomes" id="UP001152178"/>
    </source>
</evidence>
<dbReference type="InterPro" id="IPR043428">
    <property type="entry name" value="LivM-like"/>
</dbReference>
<accession>A0ABT4QSU5</accession>
<dbReference type="Pfam" id="PF02653">
    <property type="entry name" value="BPD_transp_2"/>
    <property type="match status" value="1"/>
</dbReference>
<feature type="transmembrane region" description="Helical" evidence="6">
    <location>
        <begin position="44"/>
        <end position="62"/>
    </location>
</feature>
<dbReference type="InterPro" id="IPR001851">
    <property type="entry name" value="ABC_transp_permease"/>
</dbReference>